<accession>A0A319EAR0</accession>
<evidence type="ECO:0000313" key="2">
    <source>
        <dbReference type="EMBL" id="PYH88172.1"/>
    </source>
</evidence>
<keyword evidence="3" id="KW-1185">Reference proteome</keyword>
<dbReference type="CDD" id="cd12148">
    <property type="entry name" value="fungal_TF_MHR"/>
    <property type="match status" value="1"/>
</dbReference>
<gene>
    <name evidence="2" type="ORF">BO71DRAFT_436001</name>
</gene>
<reference evidence="2 3" key="1">
    <citation type="submission" date="2018-02" db="EMBL/GenBank/DDBJ databases">
        <title>The genomes of Aspergillus section Nigri reveals drivers in fungal speciation.</title>
        <authorList>
            <consortium name="DOE Joint Genome Institute"/>
            <person name="Vesth T.C."/>
            <person name="Nybo J."/>
            <person name="Theobald S."/>
            <person name="Brandl J."/>
            <person name="Frisvad J.C."/>
            <person name="Nielsen K.F."/>
            <person name="Lyhne E.K."/>
            <person name="Kogle M.E."/>
            <person name="Kuo A."/>
            <person name="Riley R."/>
            <person name="Clum A."/>
            <person name="Nolan M."/>
            <person name="Lipzen A."/>
            <person name="Salamov A."/>
            <person name="Henrissat B."/>
            <person name="Wiebenga A."/>
            <person name="De vries R.P."/>
            <person name="Grigoriev I.V."/>
            <person name="Mortensen U.H."/>
            <person name="Andersen M.R."/>
            <person name="Baker S.E."/>
        </authorList>
    </citation>
    <scope>NUCLEOTIDE SEQUENCE [LARGE SCALE GENOMIC DNA]</scope>
    <source>
        <strain evidence="2 3">CBS 707.79</strain>
    </source>
</reference>
<dbReference type="STRING" id="1448320.A0A319EAR0"/>
<feature type="compositionally biased region" description="Pro residues" evidence="1">
    <location>
        <begin position="208"/>
        <end position="221"/>
    </location>
</feature>
<dbReference type="Proteomes" id="UP000247810">
    <property type="component" value="Unassembled WGS sequence"/>
</dbReference>
<evidence type="ECO:0000313" key="3">
    <source>
        <dbReference type="Proteomes" id="UP000247810"/>
    </source>
</evidence>
<organism evidence="2 3">
    <name type="scientific">Aspergillus ellipticus CBS 707.79</name>
    <dbReference type="NCBI Taxonomy" id="1448320"/>
    <lineage>
        <taxon>Eukaryota</taxon>
        <taxon>Fungi</taxon>
        <taxon>Dikarya</taxon>
        <taxon>Ascomycota</taxon>
        <taxon>Pezizomycotina</taxon>
        <taxon>Eurotiomycetes</taxon>
        <taxon>Eurotiomycetidae</taxon>
        <taxon>Eurotiales</taxon>
        <taxon>Aspergillaceae</taxon>
        <taxon>Aspergillus</taxon>
        <taxon>Aspergillus subgen. Circumdati</taxon>
    </lineage>
</organism>
<evidence type="ECO:0008006" key="4">
    <source>
        <dbReference type="Google" id="ProtNLM"/>
    </source>
</evidence>
<protein>
    <recommendedName>
        <fullName evidence="4">Transcription factor domain-containing protein</fullName>
    </recommendedName>
</protein>
<feature type="region of interest" description="Disordered" evidence="1">
    <location>
        <begin position="182"/>
        <end position="258"/>
    </location>
</feature>
<name>A0A319EAR0_9EURO</name>
<proteinExistence type="predicted"/>
<evidence type="ECO:0000256" key="1">
    <source>
        <dbReference type="SAM" id="MobiDB-lite"/>
    </source>
</evidence>
<dbReference type="VEuPathDB" id="FungiDB:BO71DRAFT_436001"/>
<feature type="compositionally biased region" description="Low complexity" evidence="1">
    <location>
        <begin position="222"/>
        <end position="235"/>
    </location>
</feature>
<sequence>MDEAVVVAEGAQGGQGGEEGALGDVYPLDLETDPPLQPFHALLLVVSRHEAIIALHRPLLAADHPTAEYQAAFQTCINSSRSLLAALHGYLHPESARGNRSIAGNEERAPLIAPSLTWTVWMACLILIYAAWTGHFPTSGALRYARIGMAVLRNIAVREREWPQTCMAAGQDLCAALETHDGAAAGRPPGAGGHSPGPARVRRSTATPVPPRGRGVPPPPSGGVSVADPPVVSGDGSPTLARDRIPRSDQGAAGGGPWEDVAVPWEGSMMGDGDRFHPASMVFGDLAGNGVYPLGAEYPSLPMTDGWSVADGPWLLHGDFFTG</sequence>
<dbReference type="OrthoDB" id="3266505at2759"/>
<dbReference type="EMBL" id="KZ826118">
    <property type="protein sequence ID" value="PYH88172.1"/>
    <property type="molecule type" value="Genomic_DNA"/>
</dbReference>
<dbReference type="AlphaFoldDB" id="A0A319EAR0"/>